<name>A0A0N4ZAF2_PARTI</name>
<feature type="region of interest" description="Disordered" evidence="1">
    <location>
        <begin position="35"/>
        <end position="58"/>
    </location>
</feature>
<feature type="region of interest" description="Disordered" evidence="1">
    <location>
        <begin position="143"/>
        <end position="180"/>
    </location>
</feature>
<evidence type="ECO:0000256" key="1">
    <source>
        <dbReference type="SAM" id="MobiDB-lite"/>
    </source>
</evidence>
<keyword evidence="2" id="KW-1185">Reference proteome</keyword>
<dbReference type="Proteomes" id="UP000038045">
    <property type="component" value="Unplaced"/>
</dbReference>
<proteinExistence type="predicted"/>
<organism evidence="2 3">
    <name type="scientific">Parastrongyloides trichosuri</name>
    <name type="common">Possum-specific nematode worm</name>
    <dbReference type="NCBI Taxonomy" id="131310"/>
    <lineage>
        <taxon>Eukaryota</taxon>
        <taxon>Metazoa</taxon>
        <taxon>Ecdysozoa</taxon>
        <taxon>Nematoda</taxon>
        <taxon>Chromadorea</taxon>
        <taxon>Rhabditida</taxon>
        <taxon>Tylenchina</taxon>
        <taxon>Panagrolaimomorpha</taxon>
        <taxon>Strongyloidoidea</taxon>
        <taxon>Strongyloididae</taxon>
        <taxon>Parastrongyloides</taxon>
    </lineage>
</organism>
<feature type="compositionally biased region" description="Basic and acidic residues" evidence="1">
    <location>
        <begin position="244"/>
        <end position="255"/>
    </location>
</feature>
<sequence>PGPDHGGQGRVHAAAIAVAAHRHGAQLIVRRLIDKPQPRRARPRRQPPLRRRAPALVGQGQRRLMQRHLPRRLAQHGHPTIPLRRRRPQRLHQRRQRILRRHRPVDDIARHPAVHRPDRKVRFGQPAALQNGLDQPARIAAHPPVQPVPRAPGARIGPHLAQRRKRRIGPRVPTPDIRPFQHRPAIDARDRIVHRLRIVPQHRLDQPPLHPVVAGARRMRRQSVLTALRVLEQVGRIAPTIHRRTAELGQPDRLHPRNPGRRRRLPCAADALMVRVGPPALQVLVAPDPVLAVRAVLDRRAPLRRPVRVRGVVPVIPLAARHLRRQIGRVRQSTERLRIQPAVAAAPVPHRRIPVDSDVIDVRIGPQRIE</sequence>
<accession>A0A0N4ZAF2</accession>
<reference evidence="3" key="1">
    <citation type="submission" date="2017-02" db="UniProtKB">
        <authorList>
            <consortium name="WormBaseParasite"/>
        </authorList>
    </citation>
    <scope>IDENTIFICATION</scope>
</reference>
<evidence type="ECO:0000313" key="2">
    <source>
        <dbReference type="Proteomes" id="UP000038045"/>
    </source>
</evidence>
<dbReference type="AlphaFoldDB" id="A0A0N4ZAF2"/>
<feature type="region of interest" description="Disordered" evidence="1">
    <location>
        <begin position="243"/>
        <end position="262"/>
    </location>
</feature>
<protein>
    <submittedName>
        <fullName evidence="3">LigA</fullName>
    </submittedName>
</protein>
<feature type="compositionally biased region" description="Basic residues" evidence="1">
    <location>
        <begin position="38"/>
        <end position="53"/>
    </location>
</feature>
<dbReference type="WBParaSite" id="PTRK_0000443000.1">
    <property type="protein sequence ID" value="PTRK_0000443000.1"/>
    <property type="gene ID" value="PTRK_0000443000"/>
</dbReference>
<evidence type="ECO:0000313" key="3">
    <source>
        <dbReference type="WBParaSite" id="PTRK_0000443000.1"/>
    </source>
</evidence>